<dbReference type="Gene3D" id="4.10.320.10">
    <property type="entry name" value="E3-binding domain"/>
    <property type="match status" value="1"/>
</dbReference>
<sequence length="183" mass="20418">MVDAQEKYPYKFPQQAVTTNKRTLAAGDYAVALGTRVVASVERKSMADFVGSLTSGRLRYALAEMATLPRAAVVVEEPYSKIFAQERVRPALVADGLAEVQVAWPSIPIVFCDNRKMAEEWTYRWLAAAQVWAENELEMPPEVPAGEPSTKELRAWARAQGIEVPDRGRLRPEILAAWRATQD</sequence>
<feature type="domain" description="ERCC4" evidence="2">
    <location>
        <begin position="1"/>
        <end position="79"/>
    </location>
</feature>
<dbReference type="InterPro" id="IPR006166">
    <property type="entry name" value="ERCC4_domain"/>
</dbReference>
<organism evidence="3 4">
    <name type="scientific">Kineosporia babensis</name>
    <dbReference type="NCBI Taxonomy" id="499548"/>
    <lineage>
        <taxon>Bacteria</taxon>
        <taxon>Bacillati</taxon>
        <taxon>Actinomycetota</taxon>
        <taxon>Actinomycetes</taxon>
        <taxon>Kineosporiales</taxon>
        <taxon>Kineosporiaceae</taxon>
        <taxon>Kineosporia</taxon>
    </lineage>
</organism>
<name>A0A9X1NEN0_9ACTN</name>
<dbReference type="InterPro" id="IPR011335">
    <property type="entry name" value="Restrct_endonuc-II-like"/>
</dbReference>
<dbReference type="SMART" id="SM00891">
    <property type="entry name" value="ERCC4"/>
    <property type="match status" value="1"/>
</dbReference>
<dbReference type="GO" id="GO:0003677">
    <property type="term" value="F:DNA binding"/>
    <property type="evidence" value="ECO:0007669"/>
    <property type="project" value="UniProtKB-KW"/>
</dbReference>
<comment type="caution">
    <text evidence="3">The sequence shown here is derived from an EMBL/GenBank/DDBJ whole genome shotgun (WGS) entry which is preliminary data.</text>
</comment>
<dbReference type="SUPFAM" id="SSF52980">
    <property type="entry name" value="Restriction endonuclease-like"/>
    <property type="match status" value="1"/>
</dbReference>
<accession>A0A9X1NEN0</accession>
<dbReference type="Proteomes" id="UP001138997">
    <property type="component" value="Unassembled WGS sequence"/>
</dbReference>
<evidence type="ECO:0000259" key="2">
    <source>
        <dbReference type="SMART" id="SM00891"/>
    </source>
</evidence>
<dbReference type="Pfam" id="PF23359">
    <property type="entry name" value="Lsr2_DNA-bd"/>
    <property type="match status" value="1"/>
</dbReference>
<dbReference type="GO" id="GO:0016746">
    <property type="term" value="F:acyltransferase activity"/>
    <property type="evidence" value="ECO:0007669"/>
    <property type="project" value="InterPro"/>
</dbReference>
<evidence type="ECO:0000256" key="1">
    <source>
        <dbReference type="ARBA" id="ARBA00023125"/>
    </source>
</evidence>
<keyword evidence="1" id="KW-0238">DNA-binding</keyword>
<dbReference type="Pfam" id="PF02732">
    <property type="entry name" value="ERCC4"/>
    <property type="match status" value="1"/>
</dbReference>
<dbReference type="EMBL" id="JAJOMB010000007">
    <property type="protein sequence ID" value="MCD5312420.1"/>
    <property type="molecule type" value="Genomic_DNA"/>
</dbReference>
<dbReference type="InterPro" id="IPR036625">
    <property type="entry name" value="E3-bd_dom_sf"/>
</dbReference>
<proteinExistence type="predicted"/>
<keyword evidence="4" id="KW-1185">Reference proteome</keyword>
<gene>
    <name evidence="3" type="ORF">LR394_16040</name>
</gene>
<dbReference type="Gene3D" id="3.40.50.10130">
    <property type="match status" value="1"/>
</dbReference>
<dbReference type="InterPro" id="IPR055370">
    <property type="entry name" value="Lsr2_DNA-bd"/>
</dbReference>
<evidence type="ECO:0000313" key="3">
    <source>
        <dbReference type="EMBL" id="MCD5312420.1"/>
    </source>
</evidence>
<protein>
    <recommendedName>
        <fullName evidence="2">ERCC4 domain-containing protein</fullName>
    </recommendedName>
</protein>
<dbReference type="AlphaFoldDB" id="A0A9X1NEN0"/>
<dbReference type="GO" id="GO:0004518">
    <property type="term" value="F:nuclease activity"/>
    <property type="evidence" value="ECO:0007669"/>
    <property type="project" value="InterPro"/>
</dbReference>
<evidence type="ECO:0000313" key="4">
    <source>
        <dbReference type="Proteomes" id="UP001138997"/>
    </source>
</evidence>
<dbReference type="GO" id="GO:0006259">
    <property type="term" value="P:DNA metabolic process"/>
    <property type="evidence" value="ECO:0007669"/>
    <property type="project" value="UniProtKB-ARBA"/>
</dbReference>
<reference evidence="3" key="1">
    <citation type="submission" date="2021-11" db="EMBL/GenBank/DDBJ databases">
        <title>Streptomyces corallinus and Kineosporia corallina sp. nov., two new coral-derived marine actinobacteria.</title>
        <authorList>
            <person name="Buangrab K."/>
            <person name="Sutthacheep M."/>
            <person name="Yeemin T."/>
            <person name="Harunari E."/>
            <person name="Igarashi Y."/>
            <person name="Sripreechasak P."/>
            <person name="Kanchanasin P."/>
            <person name="Tanasupawat S."/>
            <person name="Phongsopitanun W."/>
        </authorList>
    </citation>
    <scope>NUCLEOTIDE SEQUENCE</scope>
    <source>
        <strain evidence="3">JCM 31032</strain>
    </source>
</reference>